<keyword evidence="2" id="KW-0539">Nucleus</keyword>
<gene>
    <name evidence="5" type="ORF">FIBSPDRAFT_1036864</name>
</gene>
<dbReference type="InterPro" id="IPR000953">
    <property type="entry name" value="Chromo/chromo_shadow_dom"/>
</dbReference>
<name>A0A166V0D9_9AGAM</name>
<keyword evidence="6" id="KW-1185">Reference proteome</keyword>
<dbReference type="Pfam" id="PF00385">
    <property type="entry name" value="Chromo"/>
    <property type="match status" value="1"/>
</dbReference>
<proteinExistence type="predicted"/>
<dbReference type="InterPro" id="IPR023780">
    <property type="entry name" value="Chromo_domain"/>
</dbReference>
<reference evidence="5 6" key="1">
    <citation type="journal article" date="2016" name="Mol. Biol. Evol.">
        <title>Comparative Genomics of Early-Diverging Mushroom-Forming Fungi Provides Insights into the Origins of Lignocellulose Decay Capabilities.</title>
        <authorList>
            <person name="Nagy L.G."/>
            <person name="Riley R."/>
            <person name="Tritt A."/>
            <person name="Adam C."/>
            <person name="Daum C."/>
            <person name="Floudas D."/>
            <person name="Sun H."/>
            <person name="Yadav J.S."/>
            <person name="Pangilinan J."/>
            <person name="Larsson K.H."/>
            <person name="Matsuura K."/>
            <person name="Barry K."/>
            <person name="Labutti K."/>
            <person name="Kuo R."/>
            <person name="Ohm R.A."/>
            <person name="Bhattacharya S.S."/>
            <person name="Shirouzu T."/>
            <person name="Yoshinaga Y."/>
            <person name="Martin F.M."/>
            <person name="Grigoriev I.V."/>
            <person name="Hibbett D.S."/>
        </authorList>
    </citation>
    <scope>NUCLEOTIDE SEQUENCE [LARGE SCALE GENOMIC DNA]</scope>
    <source>
        <strain evidence="5 6">CBS 109695</strain>
    </source>
</reference>
<evidence type="ECO:0000259" key="4">
    <source>
        <dbReference type="PROSITE" id="PS50013"/>
    </source>
</evidence>
<evidence type="ECO:0000256" key="2">
    <source>
        <dbReference type="ARBA" id="ARBA00023242"/>
    </source>
</evidence>
<dbReference type="Proteomes" id="UP000076532">
    <property type="component" value="Unassembled WGS sequence"/>
</dbReference>
<dbReference type="SMART" id="SM00298">
    <property type="entry name" value="CHROMO"/>
    <property type="match status" value="1"/>
</dbReference>
<dbReference type="InterPro" id="IPR023779">
    <property type="entry name" value="Chromodomain_CS"/>
</dbReference>
<comment type="subcellular location">
    <subcellularLocation>
        <location evidence="1">Nucleus</location>
    </subcellularLocation>
</comment>
<evidence type="ECO:0000313" key="5">
    <source>
        <dbReference type="EMBL" id="KZP32218.1"/>
    </source>
</evidence>
<evidence type="ECO:0000256" key="1">
    <source>
        <dbReference type="ARBA" id="ARBA00004123"/>
    </source>
</evidence>
<dbReference type="AlphaFoldDB" id="A0A166V0D9"/>
<dbReference type="STRING" id="436010.A0A166V0D9"/>
<dbReference type="SUPFAM" id="SSF54160">
    <property type="entry name" value="Chromo domain-like"/>
    <property type="match status" value="1"/>
</dbReference>
<dbReference type="GO" id="GO:0005634">
    <property type="term" value="C:nucleus"/>
    <property type="evidence" value="ECO:0007669"/>
    <property type="project" value="UniProtKB-SubCell"/>
</dbReference>
<dbReference type="InterPro" id="IPR051219">
    <property type="entry name" value="Heterochromatin_chromo-domain"/>
</dbReference>
<feature type="compositionally biased region" description="Polar residues" evidence="3">
    <location>
        <begin position="130"/>
        <end position="141"/>
    </location>
</feature>
<feature type="compositionally biased region" description="Basic and acidic residues" evidence="3">
    <location>
        <begin position="316"/>
        <end position="328"/>
    </location>
</feature>
<dbReference type="Gene3D" id="2.40.50.40">
    <property type="match status" value="1"/>
</dbReference>
<dbReference type="PANTHER" id="PTHR22812">
    <property type="entry name" value="CHROMOBOX PROTEIN"/>
    <property type="match status" value="1"/>
</dbReference>
<feature type="region of interest" description="Disordered" evidence="3">
    <location>
        <begin position="99"/>
        <end position="354"/>
    </location>
</feature>
<dbReference type="CDD" id="cd18968">
    <property type="entry name" value="chromodomain"/>
    <property type="match status" value="1"/>
</dbReference>
<feature type="compositionally biased region" description="Basic and acidic residues" evidence="3">
    <location>
        <begin position="143"/>
        <end position="160"/>
    </location>
</feature>
<dbReference type="GO" id="GO:0006338">
    <property type="term" value="P:chromatin remodeling"/>
    <property type="evidence" value="ECO:0007669"/>
    <property type="project" value="UniProtKB-ARBA"/>
</dbReference>
<evidence type="ECO:0000256" key="3">
    <source>
        <dbReference type="SAM" id="MobiDB-lite"/>
    </source>
</evidence>
<dbReference type="PROSITE" id="PS50013">
    <property type="entry name" value="CHROMO_2"/>
    <property type="match status" value="1"/>
</dbReference>
<feature type="compositionally biased region" description="Polar residues" evidence="3">
    <location>
        <begin position="225"/>
        <end position="235"/>
    </location>
</feature>
<dbReference type="PROSITE" id="PS00598">
    <property type="entry name" value="CHROMO_1"/>
    <property type="match status" value="1"/>
</dbReference>
<accession>A0A166V0D9</accession>
<evidence type="ECO:0000313" key="6">
    <source>
        <dbReference type="Proteomes" id="UP000076532"/>
    </source>
</evidence>
<sequence>MPRRPEPAPEVYEVEVILAARVNDDGVWEYRVKWAGYSNAENSWEPHENLVGCERLLTSFWDHVGLDDSDWPIGHEEEASKEWIDQEKALFAEKFASQAKDKAKKKKEKEKEKAAKSSVGSSSKGKGKRTNTAPTMVVVSSDSDDKPLSQKARGDLDSKVKMQVPKKRPNVILDSDDSESSEPMLLSQAKPTKKSSNSTVSKPQGKASTSASTSKIAREVPKSPSPSNSLFSADSSPVAAKTLPPKTSSKPPPKVKMLNIEPSNTPGGIPTKQRIAQNSLSGAKVETTSESRKKAMLANLSFKKNVPKPPKVGWSRRSESLSEAEPRSAKTPTFPNAGGIRDSPVSYQTSHDDFPQFTESRRASREEPRFFDSPVNDSTADDFLATVPLDHGIRRKSLTAPSGDPLHHDYVPILKVPRPPVLPQKIPKKWKWTGDLLVDIGLDQTERICAMTLSEATDPPANGLRLSILMPSIDTARMQRRLCIPDLDAILPACGPVQQLCQVGCEDGVGQIALKALANYMARDGQIAMIPLYLDEVEVAFLLIYPASARSVWQRIKVPISFKDTASLVAALLPWKMGPSAYSASGIDVSFENFSECEKLDDHVMGFLQFPSDLRVFMSRSPRQFCVWSSPSDGINSVHGLETKELLRILKKFKATDVGYKADVRAVFVHIAALKSFHQLHCLAERRMRSFDIRFWTYGTHPTVPKTQWGVQEIYPLGGVMTFTPEALYENPFAAVKLIQRVVEHPTWDCYLLPSVVGMAAKRSCLGSDPISDFTNGNLLISQVIQLLAEGKVSLLTAPPLYGSDAEQRWMVSQTKLLSLDAVGLLKECLSSFDAHHSNTPAAQLSSAVHGEIFHDLLDMQTQPQIRQTRRRFVIITTTSTPVEKIDANRVRDGFEWPTISTFNFRDNLYETKPNAAVDGRRPSMTGT</sequence>
<dbReference type="InterPro" id="IPR016197">
    <property type="entry name" value="Chromo-like_dom_sf"/>
</dbReference>
<feature type="compositionally biased region" description="Low complexity" evidence="3">
    <location>
        <begin position="206"/>
        <end position="215"/>
    </location>
</feature>
<protein>
    <recommendedName>
        <fullName evidence="4">Chromo domain-containing protein</fullName>
    </recommendedName>
</protein>
<dbReference type="OrthoDB" id="433924at2759"/>
<organism evidence="5 6">
    <name type="scientific">Athelia psychrophila</name>
    <dbReference type="NCBI Taxonomy" id="1759441"/>
    <lineage>
        <taxon>Eukaryota</taxon>
        <taxon>Fungi</taxon>
        <taxon>Dikarya</taxon>
        <taxon>Basidiomycota</taxon>
        <taxon>Agaricomycotina</taxon>
        <taxon>Agaricomycetes</taxon>
        <taxon>Agaricomycetidae</taxon>
        <taxon>Atheliales</taxon>
        <taxon>Atheliaceae</taxon>
        <taxon>Athelia</taxon>
    </lineage>
</organism>
<feature type="domain" description="Chromo" evidence="4">
    <location>
        <begin position="12"/>
        <end position="62"/>
    </location>
</feature>
<dbReference type="EMBL" id="KV417486">
    <property type="protein sequence ID" value="KZP32218.1"/>
    <property type="molecule type" value="Genomic_DNA"/>
</dbReference>